<dbReference type="InterPro" id="IPR001789">
    <property type="entry name" value="Sig_transdc_resp-reg_receiver"/>
</dbReference>
<dbReference type="RefSeq" id="WP_013559599.1">
    <property type="nucleotide sequence ID" value="NC_014960.1"/>
</dbReference>
<dbReference type="SMART" id="SM00448">
    <property type="entry name" value="REC"/>
    <property type="match status" value="1"/>
</dbReference>
<dbReference type="InParanoid" id="E8N447"/>
<sequence length="560" mass="61929">MPSHVIVECLDCGHKAPFSIVQPACPQCGSMWREARYDYDELATTLAQRLSSRPFDIWRYRELLPVENPRPELSMGEGGTPLIRATNLGMMLGNPNIYVKDERQGPTASFKDRQASVTVATLKEAGVSEFVIASTGNVAISYSAYSARAGIKLWAFLTSLVPAAKMREVAIYGTQVIKITGSYDQAKKVAAEFAQQRHLSIDLGARTVPCIESMKTIAFEIAEQLTNLMGDPVFPPEGQKPRWRAPDWYVQAVSGGMGPIGVLKGFEELYRMGWIDRIPKIAPIQAEGCAPMVHAWKQNRETAVPVQSPRTLIATLATGDPGRTYTYLRQKMLAASGGEFEAVSDDEAFRAMHFLAKMEGLSVEPAAAVAFAGLVKLIRAGIIKPHETVVVNCSGHTVPVERNILGEGWARDLVPSQGMEESNEEGLLAALTKVSLDRFPRILIVDDNPDVRRLIRRILQSQGEYKLYEATNGLEAIEMARRELPNLIILDLMMPEMDGFTVLNELKKSPETAEIPVIVVTAKELTPNEKDRLRGHIQTLMQKGDFMSDEFMDEVRALLG</sequence>
<evidence type="ECO:0000313" key="7">
    <source>
        <dbReference type="Proteomes" id="UP000008922"/>
    </source>
</evidence>
<evidence type="ECO:0000256" key="1">
    <source>
        <dbReference type="ARBA" id="ARBA00001933"/>
    </source>
</evidence>
<dbReference type="GO" id="GO:0003941">
    <property type="term" value="F:L-serine ammonia-lyase activity"/>
    <property type="evidence" value="ECO:0007669"/>
    <property type="project" value="TreeGrafter"/>
</dbReference>
<keyword evidence="4" id="KW-0597">Phosphoprotein</keyword>
<dbReference type="HOGENOM" id="CLU_028142_4_1_0"/>
<evidence type="ECO:0000256" key="4">
    <source>
        <dbReference type="PROSITE-ProRule" id="PRU00169"/>
    </source>
</evidence>
<dbReference type="GO" id="GO:0004794">
    <property type="term" value="F:threonine deaminase activity"/>
    <property type="evidence" value="ECO:0007669"/>
    <property type="project" value="TreeGrafter"/>
</dbReference>
<dbReference type="Gene3D" id="3.40.50.2300">
    <property type="match status" value="1"/>
</dbReference>
<dbReference type="Pfam" id="PF00291">
    <property type="entry name" value="PALP"/>
    <property type="match status" value="1"/>
</dbReference>
<evidence type="ECO:0000313" key="6">
    <source>
        <dbReference type="EMBL" id="BAJ63211.1"/>
    </source>
</evidence>
<dbReference type="GO" id="GO:0004795">
    <property type="term" value="F:threonine synthase activity"/>
    <property type="evidence" value="ECO:0007669"/>
    <property type="project" value="UniProtKB-EC"/>
</dbReference>
<dbReference type="STRING" id="926569.ANT_11770"/>
<dbReference type="SUPFAM" id="SSF52172">
    <property type="entry name" value="CheY-like"/>
    <property type="match status" value="1"/>
</dbReference>
<organism evidence="6 7">
    <name type="scientific">Anaerolinea thermophila (strain DSM 14523 / JCM 11388 / NBRC 100420 / UNI-1)</name>
    <dbReference type="NCBI Taxonomy" id="926569"/>
    <lineage>
        <taxon>Bacteria</taxon>
        <taxon>Bacillati</taxon>
        <taxon>Chloroflexota</taxon>
        <taxon>Anaerolineae</taxon>
        <taxon>Anaerolineales</taxon>
        <taxon>Anaerolineaceae</taxon>
        <taxon>Anaerolinea</taxon>
    </lineage>
</organism>
<dbReference type="OrthoDB" id="9778118at2"/>
<dbReference type="EC" id="4.2.3.1" evidence="6"/>
<dbReference type="GO" id="GO:0006567">
    <property type="term" value="P:L-threonine catabolic process"/>
    <property type="evidence" value="ECO:0007669"/>
    <property type="project" value="TreeGrafter"/>
</dbReference>
<dbReference type="Gene3D" id="3.40.50.1100">
    <property type="match status" value="2"/>
</dbReference>
<dbReference type="InterPro" id="IPR001926">
    <property type="entry name" value="TrpB-like_PALP"/>
</dbReference>
<dbReference type="Pfam" id="PF00072">
    <property type="entry name" value="Response_reg"/>
    <property type="match status" value="1"/>
</dbReference>
<comment type="cofactor">
    <cofactor evidence="1">
        <name>pyridoxal 5'-phosphate</name>
        <dbReference type="ChEBI" id="CHEBI:597326"/>
    </cofactor>
</comment>
<proteinExistence type="predicted"/>
<dbReference type="PANTHER" id="PTHR48078">
    <property type="entry name" value="THREONINE DEHYDRATASE, MITOCHONDRIAL-RELATED"/>
    <property type="match status" value="1"/>
</dbReference>
<dbReference type="PROSITE" id="PS50110">
    <property type="entry name" value="RESPONSE_REGULATORY"/>
    <property type="match status" value="1"/>
</dbReference>
<feature type="modified residue" description="4-aspartylphosphate" evidence="4">
    <location>
        <position position="491"/>
    </location>
</feature>
<evidence type="ECO:0000256" key="2">
    <source>
        <dbReference type="ARBA" id="ARBA00022898"/>
    </source>
</evidence>
<evidence type="ECO:0000259" key="5">
    <source>
        <dbReference type="PROSITE" id="PS50110"/>
    </source>
</evidence>
<dbReference type="InterPro" id="IPR050147">
    <property type="entry name" value="Ser/Thr_Dehydratase"/>
</dbReference>
<dbReference type="InterPro" id="IPR011006">
    <property type="entry name" value="CheY-like_superfamily"/>
</dbReference>
<dbReference type="eggNOG" id="COG0784">
    <property type="taxonomic scope" value="Bacteria"/>
</dbReference>
<keyword evidence="7" id="KW-1185">Reference proteome</keyword>
<reference evidence="6 7" key="1">
    <citation type="submission" date="2010-12" db="EMBL/GenBank/DDBJ databases">
        <title>Whole genome sequence of Anaerolinea thermophila UNI-1.</title>
        <authorList>
            <person name="Narita-Yamada S."/>
            <person name="Kishi E."/>
            <person name="Watanabe Y."/>
            <person name="Takasaki K."/>
            <person name="Ankai A."/>
            <person name="Oguchi A."/>
            <person name="Fukui S."/>
            <person name="Takahashi M."/>
            <person name="Yashiro I."/>
            <person name="Hosoyama A."/>
            <person name="Sekiguchi Y."/>
            <person name="Hanada S."/>
            <person name="Fujita N."/>
        </authorList>
    </citation>
    <scope>NUCLEOTIDE SEQUENCE [LARGE SCALE GENOMIC DNA]</scope>
    <source>
        <strain evidence="7">DSM 14523 / JCM 11388 / NBRC 100420 / UNI-1</strain>
    </source>
</reference>
<accession>E8N447</accession>
<dbReference type="PANTHER" id="PTHR48078:SF6">
    <property type="entry name" value="L-THREONINE DEHYDRATASE CATABOLIC TDCB"/>
    <property type="match status" value="1"/>
</dbReference>
<dbReference type="SUPFAM" id="SSF53686">
    <property type="entry name" value="Tryptophan synthase beta subunit-like PLP-dependent enzymes"/>
    <property type="match status" value="1"/>
</dbReference>
<dbReference type="eggNOG" id="COG0498">
    <property type="taxonomic scope" value="Bacteria"/>
</dbReference>
<dbReference type="GO" id="GO:0000160">
    <property type="term" value="P:phosphorelay signal transduction system"/>
    <property type="evidence" value="ECO:0007669"/>
    <property type="project" value="InterPro"/>
</dbReference>
<feature type="domain" description="Response regulatory" evidence="5">
    <location>
        <begin position="441"/>
        <end position="558"/>
    </location>
</feature>
<keyword evidence="2" id="KW-0663">Pyridoxal phosphate</keyword>
<dbReference type="InterPro" id="IPR036052">
    <property type="entry name" value="TrpB-like_PALP_sf"/>
</dbReference>
<dbReference type="GO" id="GO:0006565">
    <property type="term" value="P:L-serine catabolic process"/>
    <property type="evidence" value="ECO:0007669"/>
    <property type="project" value="TreeGrafter"/>
</dbReference>
<dbReference type="KEGG" id="atm:ANT_11770"/>
<gene>
    <name evidence="6" type="ordered locus">ANT_11770</name>
</gene>
<dbReference type="AlphaFoldDB" id="E8N447"/>
<dbReference type="Proteomes" id="UP000008922">
    <property type="component" value="Chromosome"/>
</dbReference>
<dbReference type="CDD" id="cd01563">
    <property type="entry name" value="Thr-synth_1"/>
    <property type="match status" value="1"/>
</dbReference>
<dbReference type="GO" id="GO:0009097">
    <property type="term" value="P:isoleucine biosynthetic process"/>
    <property type="evidence" value="ECO:0007669"/>
    <property type="project" value="TreeGrafter"/>
</dbReference>
<protein>
    <submittedName>
        <fullName evidence="6">Threonine synthase</fullName>
        <ecNumber evidence="6">4.2.3.1</ecNumber>
    </submittedName>
</protein>
<evidence type="ECO:0000256" key="3">
    <source>
        <dbReference type="ARBA" id="ARBA00023239"/>
    </source>
</evidence>
<dbReference type="EMBL" id="AP012029">
    <property type="protein sequence ID" value="BAJ63211.1"/>
    <property type="molecule type" value="Genomic_DNA"/>
</dbReference>
<name>E8N447_ANATU</name>
<keyword evidence="3 6" id="KW-0456">Lyase</keyword>